<keyword evidence="8" id="KW-1185">Reference proteome</keyword>
<keyword evidence="4" id="KW-0720">Serine protease</keyword>
<dbReference type="Pfam" id="PF13365">
    <property type="entry name" value="Trypsin_2"/>
    <property type="match status" value="1"/>
</dbReference>
<comment type="caution">
    <text evidence="7">The sequence shown here is derived from an EMBL/GenBank/DDBJ whole genome shotgun (WGS) entry which is preliminary data.</text>
</comment>
<feature type="region of interest" description="Disordered" evidence="5">
    <location>
        <begin position="1"/>
        <end position="82"/>
    </location>
</feature>
<feature type="compositionally biased region" description="Polar residues" evidence="5">
    <location>
        <begin position="38"/>
        <end position="47"/>
    </location>
</feature>
<feature type="compositionally biased region" description="Low complexity" evidence="5">
    <location>
        <begin position="114"/>
        <end position="125"/>
    </location>
</feature>
<dbReference type="Gene3D" id="2.30.42.10">
    <property type="match status" value="1"/>
</dbReference>
<feature type="domain" description="PDZ" evidence="6">
    <location>
        <begin position="466"/>
        <end position="542"/>
    </location>
</feature>
<evidence type="ECO:0000259" key="6">
    <source>
        <dbReference type="PROSITE" id="PS50106"/>
    </source>
</evidence>
<dbReference type="InterPro" id="IPR036034">
    <property type="entry name" value="PDZ_sf"/>
</dbReference>
<dbReference type="PANTHER" id="PTHR43343:SF3">
    <property type="entry name" value="PROTEASE DO-LIKE 8, CHLOROPLASTIC"/>
    <property type="match status" value="1"/>
</dbReference>
<comment type="similarity">
    <text evidence="1">Belongs to the peptidase S1C family.</text>
</comment>
<dbReference type="GO" id="GO:0006508">
    <property type="term" value="P:proteolysis"/>
    <property type="evidence" value="ECO:0007669"/>
    <property type="project" value="UniProtKB-KW"/>
</dbReference>
<evidence type="ECO:0000256" key="5">
    <source>
        <dbReference type="SAM" id="MobiDB-lite"/>
    </source>
</evidence>
<dbReference type="GO" id="GO:0008233">
    <property type="term" value="F:peptidase activity"/>
    <property type="evidence" value="ECO:0007669"/>
    <property type="project" value="UniProtKB-KW"/>
</dbReference>
<evidence type="ECO:0000256" key="3">
    <source>
        <dbReference type="ARBA" id="ARBA00022801"/>
    </source>
</evidence>
<proteinExistence type="inferred from homology"/>
<feature type="compositionally biased region" description="Polar residues" evidence="5">
    <location>
        <begin position="61"/>
        <end position="72"/>
    </location>
</feature>
<protein>
    <submittedName>
        <fullName evidence="7">S1C family serine protease</fullName>
        <ecNumber evidence="7">3.4.21.-</ecNumber>
    </submittedName>
</protein>
<dbReference type="InterPro" id="IPR043504">
    <property type="entry name" value="Peptidase_S1_PA_chymotrypsin"/>
</dbReference>
<gene>
    <name evidence="7" type="ORF">ACFP56_18745</name>
</gene>
<dbReference type="Pfam" id="PF13180">
    <property type="entry name" value="PDZ_2"/>
    <property type="match status" value="1"/>
</dbReference>
<dbReference type="Proteomes" id="UP001596233">
    <property type="component" value="Unassembled WGS sequence"/>
</dbReference>
<evidence type="ECO:0000313" key="7">
    <source>
        <dbReference type="EMBL" id="MFC6334674.1"/>
    </source>
</evidence>
<dbReference type="InterPro" id="IPR001478">
    <property type="entry name" value="PDZ"/>
</dbReference>
<dbReference type="SUPFAM" id="SSF50494">
    <property type="entry name" value="Trypsin-like serine proteases"/>
    <property type="match status" value="1"/>
</dbReference>
<evidence type="ECO:0000256" key="4">
    <source>
        <dbReference type="ARBA" id="ARBA00022825"/>
    </source>
</evidence>
<dbReference type="SUPFAM" id="SSF50156">
    <property type="entry name" value="PDZ domain-like"/>
    <property type="match status" value="1"/>
</dbReference>
<dbReference type="InterPro" id="IPR009003">
    <property type="entry name" value="Peptidase_S1_PA"/>
</dbReference>
<evidence type="ECO:0000256" key="1">
    <source>
        <dbReference type="ARBA" id="ARBA00010541"/>
    </source>
</evidence>
<accession>A0ABW1VAW3</accession>
<name>A0ABW1VAW3_9BACL</name>
<dbReference type="PROSITE" id="PS50106">
    <property type="entry name" value="PDZ"/>
    <property type="match status" value="1"/>
</dbReference>
<dbReference type="EC" id="3.4.21.-" evidence="7"/>
<organism evidence="7 8">
    <name type="scientific">Paenibacillus septentrionalis</name>
    <dbReference type="NCBI Taxonomy" id="429342"/>
    <lineage>
        <taxon>Bacteria</taxon>
        <taxon>Bacillati</taxon>
        <taxon>Bacillota</taxon>
        <taxon>Bacilli</taxon>
        <taxon>Bacillales</taxon>
        <taxon>Paenibacillaceae</taxon>
        <taxon>Paenibacillus</taxon>
    </lineage>
</organism>
<dbReference type="EMBL" id="JBHSTE010000007">
    <property type="protein sequence ID" value="MFC6334674.1"/>
    <property type="molecule type" value="Genomic_DNA"/>
</dbReference>
<dbReference type="Gene3D" id="2.40.10.10">
    <property type="entry name" value="Trypsin-like serine proteases"/>
    <property type="match status" value="2"/>
</dbReference>
<dbReference type="PANTHER" id="PTHR43343">
    <property type="entry name" value="PEPTIDASE S12"/>
    <property type="match status" value="1"/>
</dbReference>
<evidence type="ECO:0000256" key="2">
    <source>
        <dbReference type="ARBA" id="ARBA00022670"/>
    </source>
</evidence>
<feature type="region of interest" description="Disordered" evidence="5">
    <location>
        <begin position="100"/>
        <end position="145"/>
    </location>
</feature>
<keyword evidence="2 7" id="KW-0645">Protease</keyword>
<dbReference type="RefSeq" id="WP_379237441.1">
    <property type="nucleotide sequence ID" value="NZ_JBHSTE010000007.1"/>
</dbReference>
<reference evidence="8" key="1">
    <citation type="journal article" date="2019" name="Int. J. Syst. Evol. Microbiol.">
        <title>The Global Catalogue of Microorganisms (GCM) 10K type strain sequencing project: providing services to taxonomists for standard genome sequencing and annotation.</title>
        <authorList>
            <consortium name="The Broad Institute Genomics Platform"/>
            <consortium name="The Broad Institute Genome Sequencing Center for Infectious Disease"/>
            <person name="Wu L."/>
            <person name="Ma J."/>
        </authorList>
    </citation>
    <scope>NUCLEOTIDE SEQUENCE [LARGE SCALE GENOMIC DNA]</scope>
    <source>
        <strain evidence="8">PCU 280</strain>
    </source>
</reference>
<feature type="compositionally biased region" description="Polar residues" evidence="5">
    <location>
        <begin position="100"/>
        <end position="113"/>
    </location>
</feature>
<sequence length="560" mass="60343">MNNGNDPFDKDDQSLNKQQPEQQDDKGGDRDTYRSDSYGYNQSQASSVEDAEFSPIEEQSIESSGSNDSRPQGPTYYSYGNTRPMQAVQPTRHEQATTYNRHTSDNGSFYHSVSQQPSAQPAQPQYRPFTTSSGGGHSLEGGKQKKNSGGFGKMFLSFMAGVVAVGLLMYTADVQNWFTKDAVVSQGVSYNSGTKNAGGGNTSSGTTTSSALMMDRPDNIADLFSTASPAVVKIETYSKASRGSSNPLFNDPFFRQFFGDNIPGMEGQGGSSELRQSGMGTGFFFDPTGYILTNQHVVSDADEIRVIVEGYDEPFVATLLGSSFDLDLAVLKVEHNESFPTLPLGNSESTKIGDWVVAIGNPYGFDHTLTVGVISAKERPIDISDTDGTRNYKNLLQTDASINPGNSGGPLLNMNGEVIGINTAVSSTAQGIGFAIPTSTISEVLDSLKNNEPIPVKPAPFIGADLQDLNESLAQQLGLSSTEGALVRSIYYNTPAYKGDLKQYDVITEVDGKKMKNMNEVVSAIQAREVGEVVEFTVIRSGQTVKLPIEIGDKNQFDLN</sequence>
<dbReference type="InterPro" id="IPR001940">
    <property type="entry name" value="Peptidase_S1C"/>
</dbReference>
<feature type="compositionally biased region" description="Basic and acidic residues" evidence="5">
    <location>
        <begin position="23"/>
        <end position="34"/>
    </location>
</feature>
<dbReference type="PRINTS" id="PR00834">
    <property type="entry name" value="PROTEASES2C"/>
</dbReference>
<dbReference type="InterPro" id="IPR051201">
    <property type="entry name" value="Chloro_Bact_Ser_Proteases"/>
</dbReference>
<keyword evidence="3 7" id="KW-0378">Hydrolase</keyword>
<dbReference type="SMART" id="SM00228">
    <property type="entry name" value="PDZ"/>
    <property type="match status" value="1"/>
</dbReference>
<evidence type="ECO:0000313" key="8">
    <source>
        <dbReference type="Proteomes" id="UP001596233"/>
    </source>
</evidence>